<comment type="caution">
    <text evidence="12">The sequence shown here is derived from an EMBL/GenBank/DDBJ whole genome shotgun (WGS) entry which is preliminary data.</text>
</comment>
<evidence type="ECO:0000256" key="5">
    <source>
        <dbReference type="ARBA" id="ARBA00022741"/>
    </source>
</evidence>
<feature type="transmembrane region" description="Helical" evidence="9">
    <location>
        <begin position="34"/>
        <end position="53"/>
    </location>
</feature>
<evidence type="ECO:0000256" key="7">
    <source>
        <dbReference type="ARBA" id="ARBA00022840"/>
    </source>
</evidence>
<evidence type="ECO:0000256" key="9">
    <source>
        <dbReference type="SAM" id="Phobius"/>
    </source>
</evidence>
<reference evidence="12" key="1">
    <citation type="submission" date="2020-12" db="EMBL/GenBank/DDBJ databases">
        <title>Prauserella sp. ASG 168, a novel actinomycete isolated from cave rock.</title>
        <authorList>
            <person name="Suriyachadkun C."/>
        </authorList>
    </citation>
    <scope>NUCLEOTIDE SEQUENCE</scope>
    <source>
        <strain evidence="12">ASG 168</strain>
    </source>
</reference>
<comment type="catalytic activity">
    <reaction evidence="1">
        <text>ATP + protein L-histidine = ADP + protein N-phospho-L-histidine.</text>
        <dbReference type="EC" id="2.7.13.3"/>
    </reaction>
</comment>
<evidence type="ECO:0000256" key="1">
    <source>
        <dbReference type="ARBA" id="ARBA00000085"/>
    </source>
</evidence>
<feature type="domain" description="Signal transduction histidine kinase subgroup 3 dimerisation and phosphoacceptor" evidence="11">
    <location>
        <begin position="354"/>
        <end position="418"/>
    </location>
</feature>
<dbReference type="InterPro" id="IPR036890">
    <property type="entry name" value="HATPase_C_sf"/>
</dbReference>
<proteinExistence type="predicted"/>
<feature type="transmembrane region" description="Helical" evidence="9">
    <location>
        <begin position="7"/>
        <end position="28"/>
    </location>
</feature>
<keyword evidence="9" id="KW-1133">Transmembrane helix</keyword>
<evidence type="ECO:0000259" key="10">
    <source>
        <dbReference type="Pfam" id="PF02518"/>
    </source>
</evidence>
<organism evidence="12 13">
    <name type="scientific">Prauserella cavernicola</name>
    <dbReference type="NCBI Taxonomy" id="2800127"/>
    <lineage>
        <taxon>Bacteria</taxon>
        <taxon>Bacillati</taxon>
        <taxon>Actinomycetota</taxon>
        <taxon>Actinomycetes</taxon>
        <taxon>Pseudonocardiales</taxon>
        <taxon>Pseudonocardiaceae</taxon>
        <taxon>Prauserella</taxon>
    </lineage>
</organism>
<feature type="transmembrane region" description="Helical" evidence="9">
    <location>
        <begin position="114"/>
        <end position="136"/>
    </location>
</feature>
<keyword evidence="6 12" id="KW-0418">Kinase</keyword>
<keyword evidence="5" id="KW-0547">Nucleotide-binding</keyword>
<dbReference type="Pfam" id="PF07730">
    <property type="entry name" value="HisKA_3"/>
    <property type="match status" value="1"/>
</dbReference>
<keyword evidence="9" id="KW-0472">Membrane</keyword>
<dbReference type="GO" id="GO:0000155">
    <property type="term" value="F:phosphorelay sensor kinase activity"/>
    <property type="evidence" value="ECO:0007669"/>
    <property type="project" value="InterPro"/>
</dbReference>
<evidence type="ECO:0000313" key="13">
    <source>
        <dbReference type="Proteomes" id="UP000635245"/>
    </source>
</evidence>
<dbReference type="SUPFAM" id="SSF55874">
    <property type="entry name" value="ATPase domain of HSP90 chaperone/DNA topoisomerase II/histidine kinase"/>
    <property type="match status" value="1"/>
</dbReference>
<accession>A0A934QQA0</accession>
<feature type="transmembrane region" description="Helical" evidence="9">
    <location>
        <begin position="232"/>
        <end position="249"/>
    </location>
</feature>
<dbReference type="CDD" id="cd16917">
    <property type="entry name" value="HATPase_UhpB-NarQ-NarX-like"/>
    <property type="match status" value="1"/>
</dbReference>
<dbReference type="PANTHER" id="PTHR24421">
    <property type="entry name" value="NITRATE/NITRITE SENSOR PROTEIN NARX-RELATED"/>
    <property type="match status" value="1"/>
</dbReference>
<keyword evidence="8" id="KW-0902">Two-component regulatory system</keyword>
<dbReference type="PANTHER" id="PTHR24421:SF10">
    <property type="entry name" value="NITRATE_NITRITE SENSOR PROTEIN NARQ"/>
    <property type="match status" value="1"/>
</dbReference>
<dbReference type="EC" id="2.7.13.3" evidence="2"/>
<dbReference type="Gene3D" id="1.20.5.1930">
    <property type="match status" value="1"/>
</dbReference>
<keyword evidence="7" id="KW-0067">ATP-binding</keyword>
<dbReference type="GO" id="GO:0016020">
    <property type="term" value="C:membrane"/>
    <property type="evidence" value="ECO:0007669"/>
    <property type="project" value="InterPro"/>
</dbReference>
<dbReference type="Gene3D" id="3.30.565.10">
    <property type="entry name" value="Histidine kinase-like ATPase, C-terminal domain"/>
    <property type="match status" value="1"/>
</dbReference>
<gene>
    <name evidence="12" type="ORF">JHE00_09905</name>
</gene>
<dbReference type="GO" id="GO:0005524">
    <property type="term" value="F:ATP binding"/>
    <property type="evidence" value="ECO:0007669"/>
    <property type="project" value="UniProtKB-KW"/>
</dbReference>
<evidence type="ECO:0000259" key="11">
    <source>
        <dbReference type="Pfam" id="PF07730"/>
    </source>
</evidence>
<feature type="transmembrane region" description="Helical" evidence="9">
    <location>
        <begin position="60"/>
        <end position="78"/>
    </location>
</feature>
<dbReference type="EMBL" id="JAENJH010000002">
    <property type="protein sequence ID" value="MBK1784640.1"/>
    <property type="molecule type" value="Genomic_DNA"/>
</dbReference>
<evidence type="ECO:0000256" key="6">
    <source>
        <dbReference type="ARBA" id="ARBA00022777"/>
    </source>
</evidence>
<protein>
    <recommendedName>
        <fullName evidence="2">histidine kinase</fullName>
        <ecNumber evidence="2">2.7.13.3</ecNumber>
    </recommendedName>
</protein>
<dbReference type="InterPro" id="IPR011712">
    <property type="entry name" value="Sig_transdc_His_kin_sub3_dim/P"/>
</dbReference>
<dbReference type="Proteomes" id="UP000635245">
    <property type="component" value="Unassembled WGS sequence"/>
</dbReference>
<dbReference type="InterPro" id="IPR050482">
    <property type="entry name" value="Sensor_HK_TwoCompSys"/>
</dbReference>
<evidence type="ECO:0000256" key="8">
    <source>
        <dbReference type="ARBA" id="ARBA00023012"/>
    </source>
</evidence>
<feature type="transmembrane region" description="Helical" evidence="9">
    <location>
        <begin position="310"/>
        <end position="332"/>
    </location>
</feature>
<dbReference type="AlphaFoldDB" id="A0A934QQA0"/>
<dbReference type="GO" id="GO:0046983">
    <property type="term" value="F:protein dimerization activity"/>
    <property type="evidence" value="ECO:0007669"/>
    <property type="project" value="InterPro"/>
</dbReference>
<feature type="transmembrane region" description="Helical" evidence="9">
    <location>
        <begin position="182"/>
        <end position="199"/>
    </location>
</feature>
<keyword evidence="3" id="KW-0597">Phosphoprotein</keyword>
<feature type="transmembrane region" description="Helical" evidence="9">
    <location>
        <begin position="205"/>
        <end position="225"/>
    </location>
</feature>
<keyword evidence="4" id="KW-0808">Transferase</keyword>
<feature type="transmembrane region" description="Helical" evidence="9">
    <location>
        <begin position="284"/>
        <end position="304"/>
    </location>
</feature>
<evidence type="ECO:0000256" key="3">
    <source>
        <dbReference type="ARBA" id="ARBA00022553"/>
    </source>
</evidence>
<keyword evidence="9" id="KW-0812">Transmembrane</keyword>
<dbReference type="Pfam" id="PF02518">
    <property type="entry name" value="HATPase_c"/>
    <property type="match status" value="1"/>
</dbReference>
<feature type="transmembrane region" description="Helical" evidence="9">
    <location>
        <begin position="255"/>
        <end position="277"/>
    </location>
</feature>
<feature type="transmembrane region" description="Helical" evidence="9">
    <location>
        <begin position="84"/>
        <end position="107"/>
    </location>
</feature>
<name>A0A934QQA0_9PSEU</name>
<evidence type="ECO:0000256" key="4">
    <source>
        <dbReference type="ARBA" id="ARBA00022679"/>
    </source>
</evidence>
<feature type="domain" description="Histidine kinase/HSP90-like ATPase" evidence="10">
    <location>
        <begin position="469"/>
        <end position="557"/>
    </location>
</feature>
<evidence type="ECO:0000256" key="2">
    <source>
        <dbReference type="ARBA" id="ARBA00012438"/>
    </source>
</evidence>
<sequence>MLQWLGLPGVVLIAAVVCDLAIIINASFDDTGPFAVDLLMLPGIVALTACALWGSRQPVLAAWVGAVSLVASTVLIRLSDVTPYSALLPNITFAETVAGLELVFFVVRAANAGMAFATTFSMVVACLAAVGGRSSLSSGSEFLQAMISGFVLLAATVVVAIQLRKPRTQKVRSELVTLLRTHWPLVGLLASAVFMDIFISASSGLFALVVLATNAVAVLATVYAVKRPVQAALWLSGSMFLSTLAMSAASDNIPYSNVGGFSLTQVLSGLVVVVFLVRTEAPRPATLSIGLMSLVVASGTAANINVDVDAMRGLSVTATLLLGIAVATGLYFRARDSERTQAVETAVNEAQTSERMALARELHDVVAHHVTGIVVQAQAAKMLGEKDPRVVVDALGQIETAGTEALVAMRRLVRSMRGDAPSGSTEVSEQATTDLGADLRKLVDSGNHTVPTEIEFDLPDKLPQEVARSALRIVQESLTNIGKHAMDATLATVSVHPVGEELHVKVSDNGTVGASGVPGGGYGLVGMRERVDLLHGRLAAGPGPDGGWLVEVWLPLDGKEDE</sequence>
<keyword evidence="13" id="KW-1185">Reference proteome</keyword>
<dbReference type="InterPro" id="IPR003594">
    <property type="entry name" value="HATPase_dom"/>
</dbReference>
<evidence type="ECO:0000313" key="12">
    <source>
        <dbReference type="EMBL" id="MBK1784640.1"/>
    </source>
</evidence>
<feature type="transmembrane region" description="Helical" evidence="9">
    <location>
        <begin position="142"/>
        <end position="161"/>
    </location>
</feature>